<reference evidence="2" key="1">
    <citation type="journal article" date="2021" name="Proc. Natl. Acad. Sci. U.S.A.">
        <title>A Catalog of Tens of Thousands of Viruses from Human Metagenomes Reveals Hidden Associations with Chronic Diseases.</title>
        <authorList>
            <person name="Tisza M.J."/>
            <person name="Buck C.B."/>
        </authorList>
    </citation>
    <scope>NUCLEOTIDE SEQUENCE</scope>
    <source>
        <strain evidence="2">CtX926</strain>
    </source>
</reference>
<dbReference type="EMBL" id="BK014793">
    <property type="protein sequence ID" value="DAD75959.1"/>
    <property type="molecule type" value="Genomic_DNA"/>
</dbReference>
<protein>
    <submittedName>
        <fullName evidence="2">Uncharacterized protein</fullName>
    </submittedName>
</protein>
<evidence type="ECO:0000313" key="2">
    <source>
        <dbReference type="EMBL" id="DAD75959.1"/>
    </source>
</evidence>
<keyword evidence="1" id="KW-1133">Transmembrane helix</keyword>
<name>A0A8S5M1N0_9CAUD</name>
<accession>A0A8S5M1N0</accession>
<organism evidence="2">
    <name type="scientific">Siphoviridae sp. ctX926</name>
    <dbReference type="NCBI Taxonomy" id="2826366"/>
    <lineage>
        <taxon>Viruses</taxon>
        <taxon>Duplodnaviria</taxon>
        <taxon>Heunggongvirae</taxon>
        <taxon>Uroviricota</taxon>
        <taxon>Caudoviricetes</taxon>
    </lineage>
</organism>
<keyword evidence="1" id="KW-0812">Transmembrane</keyword>
<evidence type="ECO:0000256" key="1">
    <source>
        <dbReference type="SAM" id="Phobius"/>
    </source>
</evidence>
<proteinExistence type="predicted"/>
<keyword evidence="1" id="KW-0472">Membrane</keyword>
<feature type="transmembrane region" description="Helical" evidence="1">
    <location>
        <begin position="6"/>
        <end position="23"/>
    </location>
</feature>
<sequence>MGAILAFIIGAGFGAVGVTLWALGEAKRQKEREERKS</sequence>